<dbReference type="AlphaFoldDB" id="A0A6H1ZPI2"/>
<proteinExistence type="predicted"/>
<evidence type="ECO:0000313" key="1">
    <source>
        <dbReference type="EMBL" id="QJA49110.1"/>
    </source>
</evidence>
<accession>A0A6H1ZPI2</accession>
<evidence type="ECO:0008006" key="3">
    <source>
        <dbReference type="Google" id="ProtNLM"/>
    </source>
</evidence>
<protein>
    <recommendedName>
        <fullName evidence="3">Holin</fullName>
    </recommendedName>
</protein>
<reference evidence="1" key="1">
    <citation type="submission" date="2020-03" db="EMBL/GenBank/DDBJ databases">
        <title>The deep terrestrial virosphere.</title>
        <authorList>
            <person name="Holmfeldt K."/>
            <person name="Nilsson E."/>
            <person name="Simone D."/>
            <person name="Lopez-Fernandez M."/>
            <person name="Wu X."/>
            <person name="de Brujin I."/>
            <person name="Lundin D."/>
            <person name="Andersson A."/>
            <person name="Bertilsson S."/>
            <person name="Dopson M."/>
        </authorList>
    </citation>
    <scope>NUCLEOTIDE SEQUENCE</scope>
    <source>
        <strain evidence="1">TM448A01231</strain>
        <strain evidence="2">TM448B01337</strain>
    </source>
</reference>
<dbReference type="EMBL" id="MT144739">
    <property type="protein sequence ID" value="QJH98534.1"/>
    <property type="molecule type" value="Genomic_DNA"/>
</dbReference>
<gene>
    <name evidence="1" type="ORF">TM448A01231_0010</name>
    <name evidence="2" type="ORF">TM448B01337_0010</name>
</gene>
<organism evidence="1">
    <name type="scientific">viral metagenome</name>
    <dbReference type="NCBI Taxonomy" id="1070528"/>
    <lineage>
        <taxon>unclassified sequences</taxon>
        <taxon>metagenomes</taxon>
        <taxon>organismal metagenomes</taxon>
    </lineage>
</organism>
<evidence type="ECO:0000313" key="2">
    <source>
        <dbReference type="EMBL" id="QJH98534.1"/>
    </source>
</evidence>
<dbReference type="EMBL" id="MT144118">
    <property type="protein sequence ID" value="QJA49110.1"/>
    <property type="molecule type" value="Genomic_DNA"/>
</dbReference>
<name>A0A6H1ZPI2_9ZZZZ</name>
<sequence length="132" mass="14479">MEPMTILTLIGTLGGMLIPPIVDFVKKKFIPASNDTPERTMGTLATTKPDVLAAYTESLGKYLDAQTRFFNRDISGVPSLWVINLRAAIRPLSVVGAFLIIGLDTIQWFKVDPSTRAALFVIIGNWLGSRIT</sequence>